<gene>
    <name evidence="12" type="ORF">H9747_02705</name>
</gene>
<dbReference type="Pfam" id="PF03648">
    <property type="entry name" value="Glyco_hydro_67N"/>
    <property type="match status" value="1"/>
</dbReference>
<feature type="domain" description="Glycosyl hydrolase family 67 catalytic" evidence="11">
    <location>
        <begin position="112"/>
        <end position="436"/>
    </location>
</feature>
<evidence type="ECO:0000256" key="5">
    <source>
        <dbReference type="ARBA" id="ARBA00023295"/>
    </source>
</evidence>
<dbReference type="Pfam" id="PF07488">
    <property type="entry name" value="Glyco_hydro_67M"/>
    <property type="match status" value="1"/>
</dbReference>
<feature type="domain" description="Glycosyl hydrolase family 67 C-terminal" evidence="10">
    <location>
        <begin position="437"/>
        <end position="658"/>
    </location>
</feature>
<evidence type="ECO:0000313" key="13">
    <source>
        <dbReference type="Proteomes" id="UP000886814"/>
    </source>
</evidence>
<reference evidence="12" key="1">
    <citation type="journal article" date="2021" name="PeerJ">
        <title>Extensive microbial diversity within the chicken gut microbiome revealed by metagenomics and culture.</title>
        <authorList>
            <person name="Gilroy R."/>
            <person name="Ravi A."/>
            <person name="Getino M."/>
            <person name="Pursley I."/>
            <person name="Horton D.L."/>
            <person name="Alikhan N.F."/>
            <person name="Baker D."/>
            <person name="Gharbi K."/>
            <person name="Hall N."/>
            <person name="Watson M."/>
            <person name="Adriaenssens E.M."/>
            <person name="Foster-Nyarko E."/>
            <person name="Jarju S."/>
            <person name="Secka A."/>
            <person name="Antonio M."/>
            <person name="Oren A."/>
            <person name="Chaudhuri R.R."/>
            <person name="La Ragione R."/>
            <person name="Hildebrand F."/>
            <person name="Pallen M.J."/>
        </authorList>
    </citation>
    <scope>NUCLEOTIDE SEQUENCE</scope>
    <source>
        <strain evidence="12">CHK195-9823</strain>
    </source>
</reference>
<evidence type="ECO:0000256" key="3">
    <source>
        <dbReference type="ARBA" id="ARBA00022801"/>
    </source>
</evidence>
<dbReference type="Gene3D" id="3.90.1330.10">
    <property type="entry name" value="Alpha-glucuronidase, C-terminal domain"/>
    <property type="match status" value="1"/>
</dbReference>
<evidence type="ECO:0000259" key="9">
    <source>
        <dbReference type="Pfam" id="PF03648"/>
    </source>
</evidence>
<comment type="subunit">
    <text evidence="8">Homodimer.</text>
</comment>
<dbReference type="GO" id="GO:0046559">
    <property type="term" value="F:alpha-glucuronidase activity"/>
    <property type="evidence" value="ECO:0007669"/>
    <property type="project" value="InterPro"/>
</dbReference>
<evidence type="ECO:0000259" key="11">
    <source>
        <dbReference type="Pfam" id="PF07488"/>
    </source>
</evidence>
<dbReference type="AlphaFoldDB" id="A0A9D1PBF6"/>
<feature type="active site" description="Proton acceptor" evidence="7">
    <location>
        <position position="376"/>
    </location>
</feature>
<comment type="caution">
    <text evidence="12">The sequence shown here is derived from an EMBL/GenBank/DDBJ whole genome shotgun (WGS) entry which is preliminary data.</text>
</comment>
<dbReference type="InterPro" id="IPR011395">
    <property type="entry name" value="Glyco_hydro_67_aGlcAse"/>
</dbReference>
<accession>A0A9D1PBF6</accession>
<feature type="active site" description="Proton donor" evidence="7">
    <location>
        <position position="269"/>
    </location>
</feature>
<dbReference type="PANTHER" id="PTHR39207">
    <property type="entry name" value="ALPHA-GLUCURONIDASE A"/>
    <property type="match status" value="1"/>
</dbReference>
<evidence type="ECO:0000256" key="4">
    <source>
        <dbReference type="ARBA" id="ARBA00023277"/>
    </source>
</evidence>
<comment type="similarity">
    <text evidence="1 8">Belongs to the glycosyl hydrolase 67 family.</text>
</comment>
<dbReference type="InterPro" id="IPR005154">
    <property type="entry name" value="Glyco_hydro_67_aGlcAse_N"/>
</dbReference>
<dbReference type="InterPro" id="IPR011099">
    <property type="entry name" value="Glyco_hydro_67_C"/>
</dbReference>
<evidence type="ECO:0000256" key="6">
    <source>
        <dbReference type="ARBA" id="ARBA00023326"/>
    </source>
</evidence>
<dbReference type="GO" id="GO:0005576">
    <property type="term" value="C:extracellular region"/>
    <property type="evidence" value="ECO:0007669"/>
    <property type="project" value="InterPro"/>
</dbReference>
<evidence type="ECO:0000256" key="2">
    <source>
        <dbReference type="ARBA" id="ARBA00022651"/>
    </source>
</evidence>
<dbReference type="PANTHER" id="PTHR39207:SF1">
    <property type="entry name" value="ALPHA-GLUCURONIDASE A"/>
    <property type="match status" value="1"/>
</dbReference>
<dbReference type="EC" id="3.2.1.131" evidence="8"/>
<dbReference type="Gene3D" id="3.30.379.10">
    <property type="entry name" value="Chitobiase/beta-hexosaminidase domain 2-like"/>
    <property type="match status" value="1"/>
</dbReference>
<reference evidence="12" key="2">
    <citation type="submission" date="2021-04" db="EMBL/GenBank/DDBJ databases">
        <authorList>
            <person name="Gilroy R."/>
        </authorList>
    </citation>
    <scope>NUCLEOTIDE SEQUENCE</scope>
    <source>
        <strain evidence="12">CHK195-9823</strain>
    </source>
</reference>
<dbReference type="SUPFAM" id="SSF51445">
    <property type="entry name" value="(Trans)glycosidases"/>
    <property type="match status" value="1"/>
</dbReference>
<evidence type="ECO:0000256" key="8">
    <source>
        <dbReference type="RuleBase" id="RU361198"/>
    </source>
</evidence>
<dbReference type="InterPro" id="IPR037054">
    <property type="entry name" value="A-glucoronidase_C_sf"/>
</dbReference>
<feature type="domain" description="Alpha glucuronidase N-terminal" evidence="9">
    <location>
        <begin position="7"/>
        <end position="106"/>
    </location>
</feature>
<dbReference type="SUPFAM" id="SSF55545">
    <property type="entry name" value="beta-N-acetylhexosaminidase-like domain"/>
    <property type="match status" value="1"/>
</dbReference>
<name>A0A9D1PBF6_9FIRM</name>
<dbReference type="InterPro" id="IPR011100">
    <property type="entry name" value="Glyco_hydro_67_cat"/>
</dbReference>
<dbReference type="EMBL" id="DXIQ01000015">
    <property type="protein sequence ID" value="HIV37901.1"/>
    <property type="molecule type" value="Genomic_DNA"/>
</dbReference>
<keyword evidence="2 8" id="KW-0858">Xylan degradation</keyword>
<dbReference type="Proteomes" id="UP000886814">
    <property type="component" value="Unassembled WGS sequence"/>
</dbReference>
<dbReference type="GO" id="GO:0045493">
    <property type="term" value="P:xylan catabolic process"/>
    <property type="evidence" value="ECO:0007669"/>
    <property type="project" value="UniProtKB-KW"/>
</dbReference>
<organism evidence="12 13">
    <name type="scientific">Candidatus Blautia stercorigallinarum</name>
    <dbReference type="NCBI Taxonomy" id="2838501"/>
    <lineage>
        <taxon>Bacteria</taxon>
        <taxon>Bacillati</taxon>
        <taxon>Bacillota</taxon>
        <taxon>Clostridia</taxon>
        <taxon>Lachnospirales</taxon>
        <taxon>Lachnospiraceae</taxon>
        <taxon>Blautia</taxon>
    </lineage>
</organism>
<keyword evidence="6 8" id="KW-0624">Polysaccharide degradation</keyword>
<keyword evidence="4 8" id="KW-0119">Carbohydrate metabolism</keyword>
<evidence type="ECO:0000259" key="10">
    <source>
        <dbReference type="Pfam" id="PF07477"/>
    </source>
</evidence>
<comment type="catalytic activity">
    <reaction evidence="8">
        <text>Hydrolysis of (1-&gt;2)-alpha-D-(4-O-methyl)glucuronosyl links in the main chain of hardwood xylans.</text>
        <dbReference type="EC" id="3.2.1.131"/>
    </reaction>
</comment>
<dbReference type="PIRSF" id="PIRSF029900">
    <property type="entry name" value="Alpha-glucuronds"/>
    <property type="match status" value="1"/>
</dbReference>
<keyword evidence="3 8" id="KW-0378">Hydrolase</keyword>
<evidence type="ECO:0000313" key="12">
    <source>
        <dbReference type="EMBL" id="HIV37901.1"/>
    </source>
</evidence>
<sequence length="661" mass="75237">MKNWEQAWLVYQPVKDDTEKEIFRTYYIEEKGRYTESIERELAAACQSLFGITPERVSDRKDAGLVLEKNPALQTGEEGFRIRVSDSRAVISSAGDKGLLYGTFRLLLKAAAGEKIRGLDLLEKPENPFRMLNMWDNIDGTIERGYAGYSFLYEKGEICVNERTRDFARLLASAGINAIAINNVNVRDGAEWLITERHRENLKALAEVFAEYGVSMYLCIDFAAPMTIDGLSLSDPLDTQVRQWWKDKAGELFTEISNLGGFLVKADSEGRPGPFAYGRNHADGANMLAEAVAPYGGTIIWRCFVYNCQQDWRDEETDRARAGYDNFAPLDGQFAENVILQIKNGPIDFQVREPVHPLFGRLSRTNQILEVQAAQEYTGQQIDVCYLVPMWKEVLDFSTGCGKEGDTVADIIAGKTFGQTRCGIAAVSNTGNDPNWTGHDLAGANLYGFGRLAWNPALSSEEIAREWIALQITRDPEALEVILGILLRSREVYEKYTAPLGIGFMVNPSYHYGPNPEGYEYSPWGTYHRADHLAIGVDRSDKGTGYSELYFEKNAAIYRNKETCPENLLLFFHRLPYTYRLSSGKTLIQQVYDSHFEGYEDVEKMAEAWISLEGKIPQKIYERVKERFDRQKKNSREWRDVINSFFYRRSMIPDEKGRKLY</sequence>
<dbReference type="GO" id="GO:0033939">
    <property type="term" value="F:xylan alpha-1,2-glucuronosidase activity"/>
    <property type="evidence" value="ECO:0007669"/>
    <property type="project" value="UniProtKB-EC"/>
</dbReference>
<evidence type="ECO:0000256" key="7">
    <source>
        <dbReference type="PIRSR" id="PIRSR029900-1"/>
    </source>
</evidence>
<feature type="active site" description="Proton acceptor" evidence="7">
    <location>
        <position position="348"/>
    </location>
</feature>
<dbReference type="InterPro" id="IPR029018">
    <property type="entry name" value="Hex-like_dom2"/>
</dbReference>
<dbReference type="InterPro" id="IPR017853">
    <property type="entry name" value="GH"/>
</dbReference>
<protein>
    <recommendedName>
        <fullName evidence="8">Xylan alpha-1,2-glucuronidase</fullName>
        <ecNumber evidence="8">3.2.1.131</ecNumber>
    </recommendedName>
</protein>
<evidence type="ECO:0000256" key="1">
    <source>
        <dbReference type="ARBA" id="ARBA00008833"/>
    </source>
</evidence>
<dbReference type="Gene3D" id="3.20.20.80">
    <property type="entry name" value="Glycosidases"/>
    <property type="match status" value="1"/>
</dbReference>
<dbReference type="Pfam" id="PF07477">
    <property type="entry name" value="Glyco_hydro_67C"/>
    <property type="match status" value="1"/>
</dbReference>
<proteinExistence type="inferred from homology"/>
<keyword evidence="5 8" id="KW-0326">Glycosidase</keyword>